<dbReference type="AlphaFoldDB" id="A0A2U2X0I8"/>
<evidence type="ECO:0000256" key="1">
    <source>
        <dbReference type="SAM" id="SignalP"/>
    </source>
</evidence>
<dbReference type="EMBL" id="QFRJ01000019">
    <property type="protein sequence ID" value="PWH81306.1"/>
    <property type="molecule type" value="Genomic_DNA"/>
</dbReference>
<organism evidence="2 3">
    <name type="scientific">Brumimicrobium oceani</name>
    <dbReference type="NCBI Taxonomy" id="2100725"/>
    <lineage>
        <taxon>Bacteria</taxon>
        <taxon>Pseudomonadati</taxon>
        <taxon>Bacteroidota</taxon>
        <taxon>Flavobacteriia</taxon>
        <taxon>Flavobacteriales</taxon>
        <taxon>Crocinitomicaceae</taxon>
        <taxon>Brumimicrobium</taxon>
    </lineage>
</organism>
<feature type="signal peptide" evidence="1">
    <location>
        <begin position="1"/>
        <end position="22"/>
    </location>
</feature>
<comment type="caution">
    <text evidence="2">The sequence shown here is derived from an EMBL/GenBank/DDBJ whole genome shotgun (WGS) entry which is preliminary data.</text>
</comment>
<proteinExistence type="predicted"/>
<sequence length="149" mass="16895">MKKTIQFLSLAAVMIFSTATFAQDAPKLIDKSVVETLNKTPNYGFGASEERPLRFSFMMYNQMKESGVEIKNYEVVVWGKVLMDIKENKELFDYISGFMNENLTVSVCAVAMNKLGIKIEDLPKGIQVVDNAFVRIYELQALGYNFLIP</sequence>
<protein>
    <recommendedName>
        <fullName evidence="4">Sulfur reduction protein DsrE</fullName>
    </recommendedName>
</protein>
<keyword evidence="3" id="KW-1185">Reference proteome</keyword>
<reference evidence="2 3" key="2">
    <citation type="submission" date="2018-05" db="EMBL/GenBank/DDBJ databases">
        <authorList>
            <person name="Lanie J.A."/>
            <person name="Ng W.-L."/>
            <person name="Kazmierczak K.M."/>
            <person name="Andrzejewski T.M."/>
            <person name="Davidsen T.M."/>
            <person name="Wayne K.J."/>
            <person name="Tettelin H."/>
            <person name="Glass J.I."/>
            <person name="Rusch D."/>
            <person name="Podicherti R."/>
            <person name="Tsui H.-C.T."/>
            <person name="Winkler M.E."/>
        </authorList>
    </citation>
    <scope>NUCLEOTIDE SEQUENCE [LARGE SCALE GENOMIC DNA]</scope>
    <source>
        <strain evidence="2 3">C305</strain>
    </source>
</reference>
<name>A0A2U2X0I8_9FLAO</name>
<dbReference type="InterPro" id="IPR027396">
    <property type="entry name" value="DsrEFH-like"/>
</dbReference>
<feature type="chain" id="PRO_5015421795" description="Sulfur reduction protein DsrE" evidence="1">
    <location>
        <begin position="23"/>
        <end position="149"/>
    </location>
</feature>
<evidence type="ECO:0008006" key="4">
    <source>
        <dbReference type="Google" id="ProtNLM"/>
    </source>
</evidence>
<dbReference type="Proteomes" id="UP000245370">
    <property type="component" value="Unassembled WGS sequence"/>
</dbReference>
<dbReference type="OrthoDB" id="1467432at2"/>
<dbReference type="SUPFAM" id="SSF75169">
    <property type="entry name" value="DsrEFH-like"/>
    <property type="match status" value="1"/>
</dbReference>
<accession>A0A2U2X0I8</accession>
<dbReference type="Gene3D" id="3.40.1260.10">
    <property type="entry name" value="DsrEFH-like"/>
    <property type="match status" value="1"/>
</dbReference>
<evidence type="ECO:0000313" key="2">
    <source>
        <dbReference type="EMBL" id="PWH81306.1"/>
    </source>
</evidence>
<reference evidence="2 3" key="1">
    <citation type="submission" date="2018-05" db="EMBL/GenBank/DDBJ databases">
        <title>Brumimicrobium oceani sp. nov., isolated from coastal sediment.</title>
        <authorList>
            <person name="Kou Y."/>
        </authorList>
    </citation>
    <scope>NUCLEOTIDE SEQUENCE [LARGE SCALE GENOMIC DNA]</scope>
    <source>
        <strain evidence="2 3">C305</strain>
    </source>
</reference>
<evidence type="ECO:0000313" key="3">
    <source>
        <dbReference type="Proteomes" id="UP000245370"/>
    </source>
</evidence>
<keyword evidence="1" id="KW-0732">Signal</keyword>
<dbReference type="RefSeq" id="WP_109360706.1">
    <property type="nucleotide sequence ID" value="NZ_QFRJ01000019.1"/>
</dbReference>
<gene>
    <name evidence="2" type="ORF">DIT68_15330</name>
</gene>